<dbReference type="Pfam" id="PF05964">
    <property type="entry name" value="FYRN"/>
    <property type="match status" value="1"/>
</dbReference>
<evidence type="ECO:0000256" key="13">
    <source>
        <dbReference type="ARBA" id="ARBA00022990"/>
    </source>
</evidence>
<evidence type="ECO:0000256" key="18">
    <source>
        <dbReference type="ARBA" id="ARBA00023242"/>
    </source>
</evidence>
<dbReference type="GO" id="GO:0008270">
    <property type="term" value="F:zinc ion binding"/>
    <property type="evidence" value="ECO:0007669"/>
    <property type="project" value="UniProtKB-KW"/>
</dbReference>
<dbReference type="InterPro" id="IPR011011">
    <property type="entry name" value="Znf_FYVE_PHD"/>
</dbReference>
<keyword evidence="31" id="KW-1185">Reference proteome</keyword>
<feature type="region of interest" description="Disordered" evidence="24">
    <location>
        <begin position="3431"/>
        <end position="3486"/>
    </location>
</feature>
<feature type="region of interest" description="Disordered" evidence="24">
    <location>
        <begin position="457"/>
        <end position="629"/>
    </location>
</feature>
<feature type="region of interest" description="Disordered" evidence="24">
    <location>
        <begin position="1017"/>
        <end position="1046"/>
    </location>
</feature>
<dbReference type="Gene3D" id="1.20.920.10">
    <property type="entry name" value="Bromodomain-like"/>
    <property type="match status" value="1"/>
</dbReference>
<dbReference type="CDD" id="cd15593">
    <property type="entry name" value="PHD3_KMT2B"/>
    <property type="match status" value="1"/>
</dbReference>
<evidence type="ECO:0000256" key="5">
    <source>
        <dbReference type="ARBA" id="ARBA00022679"/>
    </source>
</evidence>
<feature type="compositionally biased region" description="Low complexity" evidence="24">
    <location>
        <begin position="1"/>
        <end position="12"/>
    </location>
</feature>
<dbReference type="PROSITE" id="PS51542">
    <property type="entry name" value="FYRN"/>
    <property type="match status" value="1"/>
</dbReference>
<dbReference type="PROSITE" id="PS50016">
    <property type="entry name" value="ZF_PHD_2"/>
    <property type="match status" value="3"/>
</dbReference>
<evidence type="ECO:0000256" key="1">
    <source>
        <dbReference type="ARBA" id="ARBA00004123"/>
    </source>
</evidence>
<dbReference type="Proteomes" id="UP001205998">
    <property type="component" value="Unassembled WGS sequence"/>
</dbReference>
<keyword evidence="4" id="KW-0489">Methyltransferase</keyword>
<keyword evidence="8" id="KW-0677">Repeat</keyword>
<evidence type="ECO:0000256" key="4">
    <source>
        <dbReference type="ARBA" id="ARBA00022603"/>
    </source>
</evidence>
<dbReference type="SMART" id="SM00541">
    <property type="entry name" value="FYRN"/>
    <property type="match status" value="1"/>
</dbReference>
<dbReference type="PROSITE" id="PS50868">
    <property type="entry name" value="POST_SET"/>
    <property type="match status" value="1"/>
</dbReference>
<accession>A0AAD5AYX6</accession>
<dbReference type="Pfam" id="PF13771">
    <property type="entry name" value="zf-HC5HC2H"/>
    <property type="match status" value="1"/>
</dbReference>
<evidence type="ECO:0000256" key="15">
    <source>
        <dbReference type="ARBA" id="ARBA00023117"/>
    </source>
</evidence>
<keyword evidence="12" id="KW-0156">Chromatin regulator</keyword>
<dbReference type="InterPro" id="IPR046341">
    <property type="entry name" value="SET_dom_sf"/>
</dbReference>
<evidence type="ECO:0000256" key="6">
    <source>
        <dbReference type="ARBA" id="ARBA00022691"/>
    </source>
</evidence>
<feature type="region of interest" description="Disordered" evidence="24">
    <location>
        <begin position="1"/>
        <end position="80"/>
    </location>
</feature>
<keyword evidence="10" id="KW-0862">Zinc</keyword>
<dbReference type="EC" id="2.1.1.364" evidence="19"/>
<feature type="region of interest" description="Disordered" evidence="24">
    <location>
        <begin position="1598"/>
        <end position="1632"/>
    </location>
</feature>
<dbReference type="GO" id="GO:0140945">
    <property type="term" value="F:histone H3K4 monomethyltransferase activity"/>
    <property type="evidence" value="ECO:0007669"/>
    <property type="project" value="UniProtKB-EC"/>
</dbReference>
<feature type="region of interest" description="Disordered" evidence="24">
    <location>
        <begin position="3328"/>
        <end position="3376"/>
    </location>
</feature>
<gene>
    <name evidence="30" type="ORF">C0J50_14733</name>
</gene>
<dbReference type="PANTHER" id="PTHR45838:SF3">
    <property type="entry name" value="HISTONE-LYSINE N-METHYLTRANSFERASE 2B"/>
    <property type="match status" value="1"/>
</dbReference>
<keyword evidence="15" id="KW-0103">Bromodomain</keyword>
<feature type="compositionally biased region" description="Basic and acidic residues" evidence="24">
    <location>
        <begin position="1354"/>
        <end position="1377"/>
    </location>
</feature>
<comment type="subcellular location">
    <subcellularLocation>
        <location evidence="1">Nucleus</location>
    </subcellularLocation>
</comment>
<feature type="compositionally biased region" description="Low complexity" evidence="24">
    <location>
        <begin position="2855"/>
        <end position="2872"/>
    </location>
</feature>
<dbReference type="Gene3D" id="3.30.160.360">
    <property type="match status" value="2"/>
</dbReference>
<feature type="region of interest" description="Disordered" evidence="24">
    <location>
        <begin position="3006"/>
        <end position="3036"/>
    </location>
</feature>
<dbReference type="Pfam" id="PF05965">
    <property type="entry name" value="FYRC"/>
    <property type="match status" value="1"/>
</dbReference>
<evidence type="ECO:0000259" key="26">
    <source>
        <dbReference type="PROSITE" id="PS50280"/>
    </source>
</evidence>
<dbReference type="InterPro" id="IPR003616">
    <property type="entry name" value="Post-SET_dom"/>
</dbReference>
<dbReference type="PROSITE" id="PS51805">
    <property type="entry name" value="EPHD"/>
    <property type="match status" value="1"/>
</dbReference>
<keyword evidence="7" id="KW-0479">Metal-binding</keyword>
<feature type="compositionally biased region" description="Basic residues" evidence="24">
    <location>
        <begin position="936"/>
        <end position="957"/>
    </location>
</feature>
<dbReference type="InterPro" id="IPR034732">
    <property type="entry name" value="EPHD"/>
</dbReference>
<feature type="compositionally biased region" description="Basic and acidic residues" evidence="24">
    <location>
        <begin position="1026"/>
        <end position="1040"/>
    </location>
</feature>
<dbReference type="Pfam" id="PF00856">
    <property type="entry name" value="SET"/>
    <property type="match status" value="1"/>
</dbReference>
<feature type="region of interest" description="Disordered" evidence="24">
    <location>
        <begin position="2414"/>
        <end position="2625"/>
    </location>
</feature>
<reference evidence="30" key="1">
    <citation type="submission" date="2018-07" db="EMBL/GenBank/DDBJ databases">
        <title>Comparative genomics of catfishes provides insights into carnivory and benthic adaptation.</title>
        <authorList>
            <person name="Zhang Y."/>
            <person name="Wang D."/>
            <person name="Peng Z."/>
            <person name="Zheng S."/>
            <person name="Shao F."/>
            <person name="Tao W."/>
        </authorList>
    </citation>
    <scope>NUCLEOTIDE SEQUENCE</scope>
    <source>
        <strain evidence="30">Chongqing</strain>
    </source>
</reference>
<sequence>MAAAVGCGSAAGAAGGAAGGMAAARGRFPGRPWSSRSRLRSEKRWQLGRSGTEQDDTSGGGGSGGGGGGPRPGSCLALASTEDPSHLRLLGIGASYRSLEEAGYSSSGSEEGSEFKGFEAENENSIVPEQSRRNRPKRNRASTISSKRVRRRRAPATAAVSKVQAPQNDFGCTQEPPSKESCNAVLIEDTVSGSDKLTKQRRKRGSVKDDASSSPRITIKLVTKRRVKVDASQKSETKENQCALVSSAQVRLKRGAKASESGPVEVKEEIVARRRGRSASVPQKVPDAKVDDQKAEEKLRKSTRKTSTSFSDTVEAKTGEKKAVPTDSLSKESTEVKKLVIRRRHRLDSNHVEQPGDYKEEATLSESVLEVSTVGEPKPPSRKKKKKRKKRNRKEKALEKDDKNREALTPQLTGDSIENNFVGIPGLKLTRIRNPKARSRKKCSKFIWTLTLVKCKSKTVSPPTQENLSKAPESLSKETECPSKPTKELDDPTEPASCPTDSSETNTLQEPKIEESLNTVNVTKSPKNTEKDDEISRKAEVTTEKVDEETPRNDHEEGSLRMNNDKTSRKNEEINSRNDGELISSKNAATRSKKGRQVTSGKSAGTGSRNDCEVALRKEEEKPQISVASEVLKEPAESDLEAMDKDFVPPLQIKVVSSPGKHKSLKQSFSVQQAVSSPKSNLKEGSEEADHQSPLEIENQIKITAPPLMGRARHKISPNSPRKKRVRHRPWTSCRRKPKIASSGNDSDSKMIAETGSVIETKALAAETEVSAVEAEARAVEAEARAVEAEAVAVEAEAPAVEAEAPDAKTEVLAAEVEAPATETEASATETEVRAAKTEPKVGELPESHEQSKPRKCQVALSKAKGSLPRCKTPMAEAAEPTGVSSAPQPATETQPEIRSTEEPLTEAAAVLVLDPQLTIPVKAELLIHARQPIKQGKKRRRSLKGQRLKARRKRLPSRPLTEDADVCSEVVASEPARSKLVGMLKSKYRKRHVSSLPYTLEDKKRRAMLLAEQVELELGAQSNEQEEKASGDEKTDPDSVKVQPGKTTFVKNIKHFIMPVVSARSSRVIKTPKRFMDDADMSDLPRRNAQKKGHQLGLIPKSKKRDGSDEKDESSALLSPDEEDLLLELPEAQLDLDLSSAEESKLEPVDDLENFGDEKFSGKRKSLLRDPGFNWQVLEPAGPEICSFDQDLEKEYEALLSEDFSFDSIIDSPQTKKPNLKFKKPQSHLKLYKKLKDELNLGSTKQKLKKLPSVDPGKAVLPPAEAQSVDLKNETSFIQSLSDIKAEKAKLKIEDLDTPGVVRKVSICVRALGNKLLAQHQEEQVDDMQDEFSIHTDISLPKKSMDMEKLFQAESRHEKSKDQNKKNIVEPKERSVVQRPHLSSANKRMFNLLRKAKVQLIKIDQQKQLKSSGLLSESRIPAEKKPIRKPMVQAKDSCPDKTVATSPELEPTRGGPRIKHVCRAAAVVLGQPRAIVQDDIPRLSALPLHERSGISPSPAAKDVESHSDPDSPIMPEQRTPKFRKARQHARRCGQCKGCLHEEDCGKCVNCLDKPKFGGPNTKRQCCVYKRCDEVEERKALRLGGKVYKGQMKRRRSLVSADHSSNEECEMTEAASVGGDSQSPSLRKQPKRTVKPRYYCDLLDYDSDLDPDINRMPHSTSPARRRAPGPRNNDFVSLDDFVGDELDDGVRHRRPGFNRVPPIRRKPEKSPQEQTPPSVLAALANGFAERENEPSEPTYKICVDFKEDCTVQSVWSTGGLSILTSVSLMPSSVCLLCASKGQHEMLFCQVCCEPFHHFCLEPSERPVNENKENWCCRRCKFCRVCGRKNRHSKPLLECERCQNCYHPACLGPNYPKPNKRKRPWVCMTCIRCKSCGVTPGKSFDTEWNHEKGFCSDCTRLFDQGNYCTMCFKCYEDNDYESQMMQCSICNHWVHAKCEGLTDDMYEILSSLPESVVYSCQPCIRAQASVVQEAEEGEGWRELLLLELRAGVEKVLACLLSSTLTQHLVTCSECTDMDEIGDGVDRDDDLPVCDLRAVGKRFDKSFYITLKAFHEDVVRVIRKRLDEEESLPEDQKPTALARSYYLKLMEEVFSWFNSQDPKVWDPRSKHLPAGMLPNAVIPPTNEHVFAQWLEREEKSRTVNTTKQAGGLTEVKGENGAISCTPLSRRPISGQYRDLSMRLKLTGKKSRSSREELDTGWSMEDERQCVLCQKYGDAKSTDAGRLLYLGQNEWAHVNCSMWSAEVFEEDNGCLMHVHSAVARGRLMRCERCTQTGATVGCCLTSCQSNYHFMCARSRNCVFQDDKKVFCYKHRDLISGKIVTGQGFEVLRRVYVDFEGISLRRKFQTGLEPEYINMMIGSLQIRKLGKLNDLSPIQGKLFPVGFECTRWYWSTVNPRRRCKYTCRVREVRPPVQEKPVEELADQGENRTIAHSPCPQSESETTEGDATPAIPSLISPFAKPDSGTRPKNSAYSINRRPAGGLSRPLPSPGAAPSKPHHILTISDLDDTRRPRRHTPQTTGIRGHNSCPSLGSPSSSSNLRTGGSLHSKTTQPTSPIFPLGATENLTSSSTRPVSRSASSARGAGILASHSTSGLFPEPMWHGGTGSPPPSNRSLSSPTHLSTRPRLPFDLNQLDSAELPHNFMASPQELPTENGTSPLRDAVDPQRGSHLVTDKEFPYTPFPLDSDLTVVSELKTELEIEATVLNEGVAMNCSEQIVVEGEEDQDEFWGPDAQVAARILPHTTEDWGNSSSDDDMGNYFDFSRTIVTCKGPKEASKTPPSTSIKSISQLDGVDDGTESDASVTSSNTQNLKNPSQVQKPSQALDGLHHKQWNSNGLCVELPSLSSQLQPPAKPFGSLSLVSTTDQSSSSPTHSQIPQETRGYTKSGFPDIYQNTDFLGQTFQSCPVEPPQETSANFVVPKETDTTFSTFSEDIQEFGLPTDLGLPVMLDRCDPPSPSTCFTELVTVKEDPQIDMQESTETKEIYLDHNSGHFVSSIDGSMICPDGLAKGSTEESFTNPANGSQNQVPPQPVSTSTEIGSSKVQSAPCLQSSFMSFANSSPSNITLHPVQISENKTVLPPMETFRNKLLSPTDISQQSISRGVNSADLPTQPDSVLPPQSGTGVALASLRAVPFAQPVGSATVSIVPAVHSQGPVQCHPVPSIIQPCPVVVNGFSSMPMQREATTGRTISINFSTPRPTLEPQQTMTQALPGHAILTVKEVGGPNVDPTPHVLLVNRLGQIFVKNPESNTFQLPSPTSPSYNCVTQIASLLQSNALSATLAAAGNIPAVAGAAITAQVPRMVTPAIQNSNTITQLLTTNSKATASPMEVQKTNWNPNEPADGTIPGIKKPRKKKEPPTPRKTKLTTVPESSVKTEENQSECAQAIINQAMASYYDPSRKASRILSPPLLCNTTAVAKAQSPSSVVLPPGLLIEPASTNPPPSTPSLVTSRPKQVRMKRVSSLSDRIATKKSKSDFLEPEHISGPEEQRKLNSAAARCGGVRIKTPTVKGILDLDKLNEEHSSDSESTKSGLWDRFTVFRGSDTSKPQSLDTTWCSSLSDWNKCSGMLSGSEDEMPPPDCEEKHTPRGDQPHLRFEITSDDGFSVEADSIEVAWRAVIDGVQEARAVAKLRQLSFTGITGSRMMGLLHDAVVYLVEQLQGAKSCHGHTFRFHKQPSQEEDLPINPSGCARSEVYLRKSTFDIFNFLASQHRQLPDTDLCDEEEDDVLLKSSRRATSLELPMAMRFRHLERTSKEAVGVYRSAIHGRGLFCKRNIEAGEMVIEYSGIVIRSVLTDKREKYYDGKGIGCYMFRIDDFDVVDATMHGNAARFINHSCEPNCYSRVINVEGQKHIVIFALRKIYRGEELTYDYKFPIEDASNKLSCNCGAKRCRRFLN</sequence>
<evidence type="ECO:0000313" key="31">
    <source>
        <dbReference type="Proteomes" id="UP001205998"/>
    </source>
</evidence>
<dbReference type="CDD" id="cd19170">
    <property type="entry name" value="SET_KMT2A_2B"/>
    <property type="match status" value="1"/>
</dbReference>
<evidence type="ECO:0000256" key="8">
    <source>
        <dbReference type="ARBA" id="ARBA00022737"/>
    </source>
</evidence>
<evidence type="ECO:0000313" key="30">
    <source>
        <dbReference type="EMBL" id="KAI5625519.1"/>
    </source>
</evidence>
<evidence type="ECO:0000259" key="28">
    <source>
        <dbReference type="PROSITE" id="PS51058"/>
    </source>
</evidence>
<dbReference type="CDD" id="cd15589">
    <property type="entry name" value="PHD1_KMT2B"/>
    <property type="match status" value="1"/>
</dbReference>
<dbReference type="GO" id="GO:0032259">
    <property type="term" value="P:methylation"/>
    <property type="evidence" value="ECO:0007669"/>
    <property type="project" value="UniProtKB-KW"/>
</dbReference>
<keyword evidence="5" id="KW-0808">Transferase</keyword>
<feature type="compositionally biased region" description="Polar residues" evidence="24">
    <location>
        <begin position="2797"/>
        <end position="2819"/>
    </location>
</feature>
<dbReference type="EMBL" id="MU551550">
    <property type="protein sequence ID" value="KAI5625519.1"/>
    <property type="molecule type" value="Genomic_DNA"/>
</dbReference>
<evidence type="ECO:0000259" key="25">
    <source>
        <dbReference type="PROSITE" id="PS50016"/>
    </source>
</evidence>
<dbReference type="Gene3D" id="2.170.270.10">
    <property type="entry name" value="SET domain"/>
    <property type="match status" value="1"/>
</dbReference>
<feature type="compositionally biased region" description="Basic and acidic residues" evidence="24">
    <location>
        <begin position="681"/>
        <end position="693"/>
    </location>
</feature>
<feature type="domain" description="PHD-type" evidence="29">
    <location>
        <begin position="2204"/>
        <end position="2312"/>
    </location>
</feature>
<evidence type="ECO:0000256" key="17">
    <source>
        <dbReference type="ARBA" id="ARBA00023163"/>
    </source>
</evidence>
<feature type="compositionally biased region" description="Basic and acidic residues" evidence="24">
    <location>
        <begin position="3469"/>
        <end position="3486"/>
    </location>
</feature>
<feature type="region of interest" description="Disordered" evidence="24">
    <location>
        <begin position="1354"/>
        <end position="1380"/>
    </location>
</feature>
<dbReference type="CDD" id="cd15664">
    <property type="entry name" value="ePHD_KMT2A_like"/>
    <property type="match status" value="1"/>
</dbReference>
<evidence type="ECO:0000256" key="11">
    <source>
        <dbReference type="ARBA" id="ARBA00022843"/>
    </source>
</evidence>
<feature type="compositionally biased region" description="Polar residues" evidence="24">
    <location>
        <begin position="458"/>
        <end position="468"/>
    </location>
</feature>
<dbReference type="GO" id="GO:0045893">
    <property type="term" value="P:positive regulation of DNA-templated transcription"/>
    <property type="evidence" value="ECO:0007669"/>
    <property type="project" value="TreeGrafter"/>
</dbReference>
<dbReference type="GO" id="GO:0035097">
    <property type="term" value="C:histone methyltransferase complex"/>
    <property type="evidence" value="ECO:0007669"/>
    <property type="project" value="TreeGrafter"/>
</dbReference>
<feature type="region of interest" description="Disordered" evidence="24">
    <location>
        <begin position="2769"/>
        <end position="2820"/>
    </location>
</feature>
<feature type="compositionally biased region" description="Low complexity" evidence="24">
    <location>
        <begin position="101"/>
        <end position="110"/>
    </location>
</feature>
<evidence type="ECO:0000256" key="7">
    <source>
        <dbReference type="ARBA" id="ARBA00022723"/>
    </source>
</evidence>
<dbReference type="PROSITE" id="PS51543">
    <property type="entry name" value="FYRC"/>
    <property type="match status" value="1"/>
</dbReference>
<keyword evidence="3" id="KW-0597">Phosphoprotein</keyword>
<feature type="region of interest" description="Disordered" evidence="24">
    <location>
        <begin position="2844"/>
        <end position="2887"/>
    </location>
</feature>
<dbReference type="InterPro" id="IPR036427">
    <property type="entry name" value="Bromodomain-like_sf"/>
</dbReference>
<dbReference type="InterPro" id="IPR001965">
    <property type="entry name" value="Znf_PHD"/>
</dbReference>
<feature type="domain" description="PHD-type" evidence="25">
    <location>
        <begin position="1819"/>
        <end position="1872"/>
    </location>
</feature>
<feature type="region of interest" description="Disordered" evidence="24">
    <location>
        <begin position="100"/>
        <end position="426"/>
    </location>
</feature>
<dbReference type="CDD" id="cd15591">
    <property type="entry name" value="PHD2_KMT2B"/>
    <property type="match status" value="1"/>
</dbReference>
<feature type="domain" description="PHD-type" evidence="25">
    <location>
        <begin position="1771"/>
        <end position="1822"/>
    </location>
</feature>
<evidence type="ECO:0000256" key="21">
    <source>
        <dbReference type="ARBA" id="ARBA00050089"/>
    </source>
</evidence>
<feature type="compositionally biased region" description="Basic and acidic residues" evidence="24">
    <location>
        <begin position="314"/>
        <end position="338"/>
    </location>
</feature>
<dbReference type="InterPro" id="IPR001214">
    <property type="entry name" value="SET_dom"/>
</dbReference>
<comment type="caution">
    <text evidence="30">The sequence shown here is derived from an EMBL/GenBank/DDBJ whole genome shotgun (WGS) entry which is preliminary data.</text>
</comment>
<keyword evidence="11" id="KW-0832">Ubl conjugation</keyword>
<dbReference type="InterPro" id="IPR002857">
    <property type="entry name" value="Znf_CXXC"/>
</dbReference>
<proteinExistence type="predicted"/>
<feature type="compositionally biased region" description="Polar residues" evidence="24">
    <location>
        <begin position="3011"/>
        <end position="3036"/>
    </location>
</feature>
<organism evidence="30 31">
    <name type="scientific">Silurus asotus</name>
    <name type="common">Amur catfish</name>
    <name type="synonym">Parasilurus asotus</name>
    <dbReference type="NCBI Taxonomy" id="30991"/>
    <lineage>
        <taxon>Eukaryota</taxon>
        <taxon>Metazoa</taxon>
        <taxon>Chordata</taxon>
        <taxon>Craniata</taxon>
        <taxon>Vertebrata</taxon>
        <taxon>Euteleostomi</taxon>
        <taxon>Actinopterygii</taxon>
        <taxon>Neopterygii</taxon>
        <taxon>Teleostei</taxon>
        <taxon>Ostariophysi</taxon>
        <taxon>Siluriformes</taxon>
        <taxon>Siluridae</taxon>
        <taxon>Silurus</taxon>
    </lineage>
</organism>
<feature type="compositionally biased region" description="Basic residues" evidence="24">
    <location>
        <begin position="380"/>
        <end position="394"/>
    </location>
</feature>
<feature type="region of interest" description="Disordered" evidence="24">
    <location>
        <begin position="1489"/>
        <end position="1523"/>
    </location>
</feature>
<keyword evidence="18" id="KW-0539">Nucleus</keyword>
<dbReference type="GO" id="GO:0003677">
    <property type="term" value="F:DNA binding"/>
    <property type="evidence" value="ECO:0007669"/>
    <property type="project" value="UniProtKB-KW"/>
</dbReference>
<evidence type="ECO:0000259" key="27">
    <source>
        <dbReference type="PROSITE" id="PS50868"/>
    </source>
</evidence>
<feature type="domain" description="Post-SET" evidence="27">
    <location>
        <begin position="3875"/>
        <end position="3891"/>
    </location>
</feature>
<feature type="domain" description="CXXC-type" evidence="28">
    <location>
        <begin position="1524"/>
        <end position="1573"/>
    </location>
</feature>
<feature type="compositionally biased region" description="Basic and acidic residues" evidence="24">
    <location>
        <begin position="228"/>
        <end position="239"/>
    </location>
</feature>
<feature type="compositionally biased region" description="Basic and acidic residues" evidence="24">
    <location>
        <begin position="527"/>
        <end position="580"/>
    </location>
</feature>
<dbReference type="SMART" id="SM00317">
    <property type="entry name" value="SET"/>
    <property type="match status" value="1"/>
</dbReference>
<feature type="region of interest" description="Disordered" evidence="24">
    <location>
        <begin position="1412"/>
        <end position="1456"/>
    </location>
</feature>
<dbReference type="FunFam" id="3.30.40.10:FF:000002">
    <property type="entry name" value="Histone-lysine N-methyltransferase"/>
    <property type="match status" value="1"/>
</dbReference>
<dbReference type="SMART" id="SM00249">
    <property type="entry name" value="PHD"/>
    <property type="match status" value="4"/>
</dbReference>
<dbReference type="Gene3D" id="3.30.40.10">
    <property type="entry name" value="Zinc/RING finger domain, C3HC4 (zinc finger)"/>
    <property type="match status" value="3"/>
</dbReference>
<evidence type="ECO:0000256" key="24">
    <source>
        <dbReference type="SAM" id="MobiDB-lite"/>
    </source>
</evidence>
<dbReference type="SUPFAM" id="SSF82199">
    <property type="entry name" value="SET domain"/>
    <property type="match status" value="1"/>
</dbReference>
<keyword evidence="14" id="KW-0805">Transcription regulation</keyword>
<keyword evidence="23" id="KW-0175">Coiled coil</keyword>
<feature type="region of interest" description="Disordered" evidence="24">
    <location>
        <begin position="817"/>
        <end position="903"/>
    </location>
</feature>
<dbReference type="SMART" id="SM00542">
    <property type="entry name" value="FYRC"/>
    <property type="match status" value="1"/>
</dbReference>
<feature type="region of interest" description="Disordered" evidence="24">
    <location>
        <begin position="3566"/>
        <end position="3589"/>
    </location>
</feature>
<dbReference type="FunFam" id="3.30.40.10:FF:000071">
    <property type="entry name" value="Histone-lysine N-methyltransferase"/>
    <property type="match status" value="1"/>
</dbReference>
<evidence type="ECO:0000256" key="12">
    <source>
        <dbReference type="ARBA" id="ARBA00022853"/>
    </source>
</evidence>
<feature type="domain" description="SET" evidence="26">
    <location>
        <begin position="3751"/>
        <end position="3867"/>
    </location>
</feature>
<feature type="compositionally biased region" description="Basic residues" evidence="24">
    <location>
        <begin position="711"/>
        <end position="739"/>
    </location>
</feature>
<keyword evidence="9 22" id="KW-0863">Zinc-finger</keyword>
<dbReference type="PROSITE" id="PS50280">
    <property type="entry name" value="SET"/>
    <property type="match status" value="1"/>
</dbReference>
<feature type="compositionally biased region" description="Gly residues" evidence="24">
    <location>
        <begin position="58"/>
        <end position="71"/>
    </location>
</feature>
<dbReference type="Pfam" id="PF00628">
    <property type="entry name" value="PHD"/>
    <property type="match status" value="2"/>
</dbReference>
<feature type="compositionally biased region" description="Polar residues" evidence="24">
    <location>
        <begin position="2776"/>
        <end position="2787"/>
    </location>
</feature>
<evidence type="ECO:0000256" key="16">
    <source>
        <dbReference type="ARBA" id="ARBA00023125"/>
    </source>
</evidence>
<evidence type="ECO:0000256" key="2">
    <source>
        <dbReference type="ARBA" id="ARBA00022499"/>
    </source>
</evidence>
<feature type="compositionally biased region" description="Basic and acidic residues" evidence="24">
    <location>
        <begin position="286"/>
        <end position="300"/>
    </location>
</feature>
<dbReference type="PANTHER" id="PTHR45838">
    <property type="entry name" value="HISTONE-LYSINE-N-METHYLTRANSFERASE 2 KMT2 FAMILY MEMBER"/>
    <property type="match status" value="1"/>
</dbReference>
<evidence type="ECO:0000256" key="19">
    <source>
        <dbReference type="ARBA" id="ARBA00023620"/>
    </source>
</evidence>
<evidence type="ECO:0000256" key="22">
    <source>
        <dbReference type="PROSITE-ProRule" id="PRU00509"/>
    </source>
</evidence>
<feature type="region of interest" description="Disordered" evidence="24">
    <location>
        <begin position="1073"/>
        <end position="1125"/>
    </location>
</feature>
<feature type="compositionally biased region" description="Polar residues" evidence="24">
    <location>
        <begin position="883"/>
        <end position="898"/>
    </location>
</feature>
<evidence type="ECO:0000256" key="3">
    <source>
        <dbReference type="ARBA" id="ARBA00022553"/>
    </source>
</evidence>
<dbReference type="FunFam" id="2.170.270.10:FF:000004">
    <property type="entry name" value="Histone-lysine N-methyltransferase"/>
    <property type="match status" value="1"/>
</dbReference>
<feature type="compositionally biased region" description="Basic and acidic residues" evidence="24">
    <location>
        <begin position="831"/>
        <end position="853"/>
    </location>
</feature>
<feature type="compositionally biased region" description="Basic residues" evidence="24">
    <location>
        <begin position="1691"/>
        <end position="1707"/>
    </location>
</feature>
<evidence type="ECO:0000256" key="14">
    <source>
        <dbReference type="ARBA" id="ARBA00023015"/>
    </source>
</evidence>
<evidence type="ECO:0000256" key="10">
    <source>
        <dbReference type="ARBA" id="ARBA00022833"/>
    </source>
</evidence>
<feature type="compositionally biased region" description="Polar residues" evidence="24">
    <location>
        <begin position="597"/>
        <end position="609"/>
    </location>
</feature>
<feature type="coiled-coil region" evidence="23">
    <location>
        <begin position="763"/>
        <end position="797"/>
    </location>
</feature>
<dbReference type="InterPro" id="IPR003888">
    <property type="entry name" value="FYrich_N"/>
</dbReference>
<dbReference type="Pfam" id="PF02008">
    <property type="entry name" value="zf-CXXC"/>
    <property type="match status" value="1"/>
</dbReference>
<feature type="compositionally biased region" description="Basic and acidic residues" evidence="24">
    <location>
        <begin position="475"/>
        <end position="490"/>
    </location>
</feature>
<feature type="domain" description="PHD-type" evidence="25">
    <location>
        <begin position="1904"/>
        <end position="1965"/>
    </location>
</feature>
<feature type="compositionally biased region" description="Basic and acidic residues" evidence="24">
    <location>
        <begin position="347"/>
        <end position="362"/>
    </location>
</feature>
<feature type="compositionally biased region" description="Polar residues" evidence="24">
    <location>
        <begin position="666"/>
        <end position="680"/>
    </location>
</feature>
<evidence type="ECO:0000259" key="29">
    <source>
        <dbReference type="PROSITE" id="PS51805"/>
    </source>
</evidence>
<dbReference type="SUPFAM" id="SSF57903">
    <property type="entry name" value="FYVE/PHD zinc finger"/>
    <property type="match status" value="3"/>
</dbReference>
<protein>
    <recommendedName>
        <fullName evidence="19">[histone H3]-lysine(4) N-methyltransferase</fullName>
        <ecNumber evidence="19">2.1.1.364</ecNumber>
    </recommendedName>
</protein>
<evidence type="ECO:0000256" key="9">
    <source>
        <dbReference type="ARBA" id="ARBA00022771"/>
    </source>
</evidence>
<keyword evidence="13" id="KW-0007">Acetylation</keyword>
<feature type="compositionally biased region" description="Polar residues" evidence="24">
    <location>
        <begin position="499"/>
        <end position="509"/>
    </location>
</feature>
<feature type="compositionally biased region" description="Low complexity" evidence="24">
    <location>
        <begin position="2566"/>
        <end position="2587"/>
    </location>
</feature>
<feature type="region of interest" description="Disordered" evidence="24">
    <location>
        <begin position="1650"/>
        <end position="1716"/>
    </location>
</feature>
<keyword evidence="6" id="KW-0949">S-adenosyl-L-methionine</keyword>
<dbReference type="InterPro" id="IPR003889">
    <property type="entry name" value="FYrich_C"/>
</dbReference>
<keyword evidence="2" id="KW-1017">Isopeptide bond</keyword>
<comment type="catalytic activity">
    <reaction evidence="20">
        <text>L-lysyl(4)-[histone H3] + S-adenosyl-L-methionine = N(6)-methyl-L-lysyl(4)-[histone H3] + S-adenosyl-L-homocysteine + H(+)</text>
        <dbReference type="Rhea" id="RHEA:60264"/>
        <dbReference type="Rhea" id="RHEA-COMP:15543"/>
        <dbReference type="Rhea" id="RHEA-COMP:15547"/>
        <dbReference type="ChEBI" id="CHEBI:15378"/>
        <dbReference type="ChEBI" id="CHEBI:29969"/>
        <dbReference type="ChEBI" id="CHEBI:57856"/>
        <dbReference type="ChEBI" id="CHEBI:59789"/>
        <dbReference type="ChEBI" id="CHEBI:61929"/>
        <dbReference type="EC" id="2.1.1.364"/>
    </reaction>
    <physiologicalReaction direction="left-to-right" evidence="20">
        <dbReference type="Rhea" id="RHEA:60265"/>
    </physiologicalReaction>
</comment>
<feature type="compositionally biased region" description="Polar residues" evidence="24">
    <location>
        <begin position="410"/>
        <end position="419"/>
    </location>
</feature>
<keyword evidence="17" id="KW-0804">Transcription</keyword>
<dbReference type="FunFam" id="3.30.40.10:FF:000089">
    <property type="entry name" value="Histone-lysine N-methyltransferase"/>
    <property type="match status" value="1"/>
</dbReference>
<keyword evidence="16" id="KW-0238">DNA-binding</keyword>
<feature type="compositionally biased region" description="Low complexity" evidence="24">
    <location>
        <begin position="2525"/>
        <end position="2544"/>
    </location>
</feature>
<evidence type="ECO:0000256" key="20">
    <source>
        <dbReference type="ARBA" id="ARBA00049353"/>
    </source>
</evidence>
<dbReference type="InterPro" id="IPR019787">
    <property type="entry name" value="Znf_PHD-finger"/>
</dbReference>
<feature type="compositionally biased region" description="Basic and acidic residues" evidence="24">
    <location>
        <begin position="3577"/>
        <end position="3589"/>
    </location>
</feature>
<dbReference type="InterPro" id="IPR013083">
    <property type="entry name" value="Znf_RING/FYVE/PHD"/>
</dbReference>
<feature type="region of interest" description="Disordered" evidence="24">
    <location>
        <begin position="933"/>
        <end position="966"/>
    </location>
</feature>
<dbReference type="PROSITE" id="PS51058">
    <property type="entry name" value="ZF_CXXC"/>
    <property type="match status" value="1"/>
</dbReference>
<feature type="region of interest" description="Disordered" evidence="24">
    <location>
        <begin position="657"/>
        <end position="751"/>
    </location>
</feature>
<evidence type="ECO:0000256" key="23">
    <source>
        <dbReference type="SAM" id="Coils"/>
    </source>
</evidence>
<feature type="compositionally biased region" description="Basic and acidic residues" evidence="24">
    <location>
        <begin position="395"/>
        <end position="406"/>
    </location>
</feature>
<feature type="compositionally biased region" description="Low complexity" evidence="24">
    <location>
        <begin position="817"/>
        <end position="830"/>
    </location>
</feature>
<name>A0AAD5AYX6_SILAS</name>
<feature type="compositionally biased region" description="Basic and acidic residues" evidence="24">
    <location>
        <begin position="610"/>
        <end position="623"/>
    </location>
</feature>
<feature type="compositionally biased region" description="Polar residues" evidence="24">
    <location>
        <begin position="516"/>
        <end position="526"/>
    </location>
</feature>
<dbReference type="InterPro" id="IPR047219">
    <property type="entry name" value="KMT2A_2B_SET"/>
</dbReference>
<comment type="catalytic activity">
    <reaction evidence="21">
        <text>N(6)-methyl-L-lysyl(4)-[histone H3] + S-adenosyl-L-methionine = N(6),N(6)-dimethyl-L-lysyl(4)-[histone H3] + S-adenosyl-L-homocysteine + H(+)</text>
        <dbReference type="Rhea" id="RHEA:60268"/>
        <dbReference type="Rhea" id="RHEA-COMP:15540"/>
        <dbReference type="Rhea" id="RHEA-COMP:15543"/>
        <dbReference type="ChEBI" id="CHEBI:15378"/>
        <dbReference type="ChEBI" id="CHEBI:57856"/>
        <dbReference type="ChEBI" id="CHEBI:59789"/>
        <dbReference type="ChEBI" id="CHEBI:61929"/>
        <dbReference type="ChEBI" id="CHEBI:61976"/>
    </reaction>
    <physiologicalReaction direction="left-to-right" evidence="21">
        <dbReference type="Rhea" id="RHEA:60269"/>
    </physiologicalReaction>
</comment>